<evidence type="ECO:0000313" key="3">
    <source>
        <dbReference type="Proteomes" id="UP000823775"/>
    </source>
</evidence>
<comment type="caution">
    <text evidence="2">The sequence shown here is derived from an EMBL/GenBank/DDBJ whole genome shotgun (WGS) entry which is preliminary data.</text>
</comment>
<evidence type="ECO:0000256" key="1">
    <source>
        <dbReference type="SAM" id="MobiDB-lite"/>
    </source>
</evidence>
<evidence type="ECO:0000313" key="2">
    <source>
        <dbReference type="EMBL" id="MCD9638828.1"/>
    </source>
</evidence>
<sequence>MHIKQSTKQRRKKELHVTPGHPPRNQIRPQAQSRLNHFRDSSSTSSPASISSCVVVAEVEAASASAAPSMLPRRSNTDNTMQFSAAHLCQASLATSDMPNTDVMP</sequence>
<feature type="region of interest" description="Disordered" evidence="1">
    <location>
        <begin position="1"/>
        <end position="50"/>
    </location>
</feature>
<dbReference type="EMBL" id="JACEIK010002781">
    <property type="protein sequence ID" value="MCD9638828.1"/>
    <property type="molecule type" value="Genomic_DNA"/>
</dbReference>
<keyword evidence="3" id="KW-1185">Reference proteome</keyword>
<proteinExistence type="predicted"/>
<feature type="compositionally biased region" description="Low complexity" evidence="1">
    <location>
        <begin position="41"/>
        <end position="50"/>
    </location>
</feature>
<feature type="compositionally biased region" description="Basic residues" evidence="1">
    <location>
        <begin position="1"/>
        <end position="14"/>
    </location>
</feature>
<dbReference type="Proteomes" id="UP000823775">
    <property type="component" value="Unassembled WGS sequence"/>
</dbReference>
<gene>
    <name evidence="2" type="ORF">HAX54_022988</name>
</gene>
<name>A0ABS8UXU1_DATST</name>
<accession>A0ABS8UXU1</accession>
<organism evidence="2 3">
    <name type="scientific">Datura stramonium</name>
    <name type="common">Jimsonweed</name>
    <name type="synonym">Common thornapple</name>
    <dbReference type="NCBI Taxonomy" id="4076"/>
    <lineage>
        <taxon>Eukaryota</taxon>
        <taxon>Viridiplantae</taxon>
        <taxon>Streptophyta</taxon>
        <taxon>Embryophyta</taxon>
        <taxon>Tracheophyta</taxon>
        <taxon>Spermatophyta</taxon>
        <taxon>Magnoliopsida</taxon>
        <taxon>eudicotyledons</taxon>
        <taxon>Gunneridae</taxon>
        <taxon>Pentapetalae</taxon>
        <taxon>asterids</taxon>
        <taxon>lamiids</taxon>
        <taxon>Solanales</taxon>
        <taxon>Solanaceae</taxon>
        <taxon>Solanoideae</taxon>
        <taxon>Datureae</taxon>
        <taxon>Datura</taxon>
    </lineage>
</organism>
<reference evidence="2 3" key="1">
    <citation type="journal article" date="2021" name="BMC Genomics">
        <title>Datura genome reveals duplications of psychoactive alkaloid biosynthetic genes and high mutation rate following tissue culture.</title>
        <authorList>
            <person name="Rajewski A."/>
            <person name="Carter-House D."/>
            <person name="Stajich J."/>
            <person name="Litt A."/>
        </authorList>
    </citation>
    <scope>NUCLEOTIDE SEQUENCE [LARGE SCALE GENOMIC DNA]</scope>
    <source>
        <strain evidence="2">AR-01</strain>
    </source>
</reference>
<protein>
    <submittedName>
        <fullName evidence="2">Uncharacterized protein</fullName>
    </submittedName>
</protein>